<gene>
    <name evidence="1" type="ORF">ACFPFU_24215</name>
</gene>
<proteinExistence type="predicted"/>
<comment type="caution">
    <text evidence="1">The sequence shown here is derived from an EMBL/GenBank/DDBJ whole genome shotgun (WGS) entry which is preliminary data.</text>
</comment>
<sequence length="53" mass="5949">MNVRTIGFDLARAYAIFGMFIVNYNVTFDDHQDPSGLVKFVDKNSVVNPKADP</sequence>
<accession>A0ABV9T7T8</accession>
<evidence type="ECO:0000313" key="1">
    <source>
        <dbReference type="EMBL" id="MFC4874831.1"/>
    </source>
</evidence>
<evidence type="ECO:0000313" key="2">
    <source>
        <dbReference type="Proteomes" id="UP001595818"/>
    </source>
</evidence>
<dbReference type="Proteomes" id="UP001595818">
    <property type="component" value="Unassembled WGS sequence"/>
</dbReference>
<reference evidence="2" key="1">
    <citation type="journal article" date="2019" name="Int. J. Syst. Evol. Microbiol.">
        <title>The Global Catalogue of Microorganisms (GCM) 10K type strain sequencing project: providing services to taxonomists for standard genome sequencing and annotation.</title>
        <authorList>
            <consortium name="The Broad Institute Genomics Platform"/>
            <consortium name="The Broad Institute Genome Sequencing Center for Infectious Disease"/>
            <person name="Wu L."/>
            <person name="Ma J."/>
        </authorList>
    </citation>
    <scope>NUCLEOTIDE SEQUENCE [LARGE SCALE GENOMIC DNA]</scope>
    <source>
        <strain evidence="2">CGMCC 4.7466</strain>
    </source>
</reference>
<organism evidence="1 2">
    <name type="scientific">Negadavirga shengliensis</name>
    <dbReference type="NCBI Taxonomy" id="1389218"/>
    <lineage>
        <taxon>Bacteria</taxon>
        <taxon>Pseudomonadati</taxon>
        <taxon>Bacteroidota</taxon>
        <taxon>Cytophagia</taxon>
        <taxon>Cytophagales</taxon>
        <taxon>Cyclobacteriaceae</taxon>
        <taxon>Negadavirga</taxon>
    </lineage>
</organism>
<dbReference type="RefSeq" id="WP_377069061.1">
    <property type="nucleotide sequence ID" value="NZ_JBHSJJ010000023.1"/>
</dbReference>
<name>A0ABV9T7T8_9BACT</name>
<keyword evidence="2" id="KW-1185">Reference proteome</keyword>
<dbReference type="EMBL" id="JBHSJJ010000023">
    <property type="protein sequence ID" value="MFC4874831.1"/>
    <property type="molecule type" value="Genomic_DNA"/>
</dbReference>
<protein>
    <submittedName>
        <fullName evidence="1">Uncharacterized protein</fullName>
    </submittedName>
</protein>